<dbReference type="PANTHER" id="PTHR38733">
    <property type="entry name" value="PROTEIN MCRC"/>
    <property type="match status" value="1"/>
</dbReference>
<comment type="caution">
    <text evidence="2">The sequence shown here is derived from an EMBL/GenBank/DDBJ whole genome shotgun (WGS) entry which is preliminary data.</text>
</comment>
<dbReference type="Proteomes" id="UP000460220">
    <property type="component" value="Unassembled WGS sequence"/>
</dbReference>
<dbReference type="EMBL" id="WMZE01000002">
    <property type="protein sequence ID" value="MTS01096.1"/>
    <property type="molecule type" value="Genomic_DNA"/>
</dbReference>
<evidence type="ECO:0000313" key="2">
    <source>
        <dbReference type="EMBL" id="MTS01096.1"/>
    </source>
</evidence>
<name>A0A6A8V5L8_STRPA</name>
<dbReference type="RefSeq" id="WP_155126901.1">
    <property type="nucleotide sequence ID" value="NZ_WMYY01000004.1"/>
</dbReference>
<dbReference type="EMBL" id="WMYY01000004">
    <property type="protein sequence ID" value="MTR66651.1"/>
    <property type="molecule type" value="Genomic_DNA"/>
</dbReference>
<evidence type="ECO:0000313" key="3">
    <source>
        <dbReference type="Proteomes" id="UP000460220"/>
    </source>
</evidence>
<reference evidence="2 3" key="1">
    <citation type="journal article" date="2019" name="Nat. Med.">
        <title>A library of human gut bacterial isolates paired with longitudinal multiomics data enables mechanistic microbiome research.</title>
        <authorList>
            <person name="Poyet M."/>
            <person name="Groussin M."/>
            <person name="Gibbons S.M."/>
            <person name="Avila-Pacheco J."/>
            <person name="Jiang X."/>
            <person name="Kearney S.M."/>
            <person name="Perrotta A.R."/>
            <person name="Berdy B."/>
            <person name="Zhao S."/>
            <person name="Lieberman T.D."/>
            <person name="Swanson P.K."/>
            <person name="Smith M."/>
            <person name="Roesemann S."/>
            <person name="Alexander J.E."/>
            <person name="Rich S.A."/>
            <person name="Livny J."/>
            <person name="Vlamakis H."/>
            <person name="Clish C."/>
            <person name="Bullock K."/>
            <person name="Deik A."/>
            <person name="Scott J."/>
            <person name="Pierce K.A."/>
            <person name="Xavier R.J."/>
            <person name="Alm E.J."/>
        </authorList>
    </citation>
    <scope>NUCLEOTIDE SEQUENCE</scope>
    <source>
        <strain evidence="1 3">BIOML-A12</strain>
        <strain evidence="2">BIOML-A6</strain>
    </source>
</reference>
<dbReference type="PANTHER" id="PTHR38733:SF1">
    <property type="entry name" value="TYPE IV METHYL-DIRECTED RESTRICTION ENZYME ECOKMCRBC"/>
    <property type="match status" value="1"/>
</dbReference>
<evidence type="ECO:0008006" key="4">
    <source>
        <dbReference type="Google" id="ProtNLM"/>
    </source>
</evidence>
<accession>A0A6A8V5L8</accession>
<proteinExistence type="predicted"/>
<protein>
    <recommendedName>
        <fullName evidence="4">5-methylcytosine-specific restriction enzyme subunit McrC</fullName>
    </recommendedName>
</protein>
<organism evidence="2">
    <name type="scientific">Streptococcus parasanguinis</name>
    <dbReference type="NCBI Taxonomy" id="1318"/>
    <lineage>
        <taxon>Bacteria</taxon>
        <taxon>Bacillati</taxon>
        <taxon>Bacillota</taxon>
        <taxon>Bacilli</taxon>
        <taxon>Lactobacillales</taxon>
        <taxon>Streptococcaceae</taxon>
        <taxon>Streptococcus</taxon>
    </lineage>
</organism>
<sequence>MLKISDNTEIEQSNVGHSIINELANKSLSTLDQERFIIFPPLLKNSADLDEDNCIFRTFNGKTKTCNIVGFLSDGENEIHIHTRFFESKDEDYFLNYMLQKVLHYNVTINEISSSDNHSYYDLLVYLFPYYLEEAMRKGFYKEYVYHSYNNSNVRGQMDINRHIRQNVPFVGNVAYNTREYSFDNKLNQLIRHTIEKIEVTRPFLLNESLTIRNNVKRIKELTPSYSHYDLEDVLFENRFNTIKHGFYEEYTQLQTLCLQILTDERISFGANDQKVHGIIIDIAWLWEEYLNLLIKDHFYHPQNKVGTMPHYYFNNSNGRIYPDFIGKLPDNRVVADAKYKPQNNIKNSDYSQILSYMFRFDCKQAYFFHPSKEEYHKILYLMEGVAAEASPTKKIDVRVEKIGLKIPEATRYEEFVDSIKKSEKQFLDKLNL</sequence>
<evidence type="ECO:0000313" key="1">
    <source>
        <dbReference type="EMBL" id="MTR66651.1"/>
    </source>
</evidence>
<dbReference type="Pfam" id="PF10117">
    <property type="entry name" value="McrBC"/>
    <property type="match status" value="1"/>
</dbReference>
<dbReference type="InterPro" id="IPR019292">
    <property type="entry name" value="McrC"/>
</dbReference>
<gene>
    <name evidence="1" type="ORF">GMC73_05130</name>
    <name evidence="2" type="ORF">GMC90_04515</name>
</gene>
<dbReference type="AlphaFoldDB" id="A0A6A8V5L8"/>